<organism evidence="2 3">
    <name type="scientific">Ridgeia piscesae</name>
    <name type="common">Tubeworm</name>
    <dbReference type="NCBI Taxonomy" id="27915"/>
    <lineage>
        <taxon>Eukaryota</taxon>
        <taxon>Metazoa</taxon>
        <taxon>Spiralia</taxon>
        <taxon>Lophotrochozoa</taxon>
        <taxon>Annelida</taxon>
        <taxon>Polychaeta</taxon>
        <taxon>Sedentaria</taxon>
        <taxon>Canalipalpata</taxon>
        <taxon>Sabellida</taxon>
        <taxon>Siboglinidae</taxon>
        <taxon>Ridgeia</taxon>
    </lineage>
</organism>
<dbReference type="EMBL" id="JAODUO010000048">
    <property type="protein sequence ID" value="KAK2191633.1"/>
    <property type="molecule type" value="Genomic_DNA"/>
</dbReference>
<keyword evidence="3" id="KW-1185">Reference proteome</keyword>
<reference evidence="2" key="1">
    <citation type="journal article" date="2023" name="Mol. Biol. Evol.">
        <title>Third-Generation Sequencing Reveals the Adaptive Role of the Epigenome in Three Deep-Sea Polychaetes.</title>
        <authorList>
            <person name="Perez M."/>
            <person name="Aroh O."/>
            <person name="Sun Y."/>
            <person name="Lan Y."/>
            <person name="Juniper S.K."/>
            <person name="Young C.R."/>
            <person name="Angers B."/>
            <person name="Qian P.Y."/>
        </authorList>
    </citation>
    <scope>NUCLEOTIDE SEQUENCE</scope>
    <source>
        <strain evidence="2">R07B-5</strain>
    </source>
</reference>
<name>A0AAD9UJA6_RIDPI</name>
<dbReference type="AlphaFoldDB" id="A0AAD9UJA6"/>
<sequence>MYRWRKRGGTGGVEPALDKRRLERESWATGWGALLQRLRTGLDARWRDREPKRDLSEVERSHDLCGKSGAGLPESAEVG</sequence>
<evidence type="ECO:0000313" key="3">
    <source>
        <dbReference type="Proteomes" id="UP001209878"/>
    </source>
</evidence>
<proteinExistence type="predicted"/>
<protein>
    <submittedName>
        <fullName evidence="2">Uncharacterized protein</fullName>
    </submittedName>
</protein>
<evidence type="ECO:0000256" key="1">
    <source>
        <dbReference type="SAM" id="MobiDB-lite"/>
    </source>
</evidence>
<evidence type="ECO:0000313" key="2">
    <source>
        <dbReference type="EMBL" id="KAK2191633.1"/>
    </source>
</evidence>
<gene>
    <name evidence="2" type="ORF">NP493_48g00032</name>
</gene>
<accession>A0AAD9UJA6</accession>
<feature type="compositionally biased region" description="Basic and acidic residues" evidence="1">
    <location>
        <begin position="49"/>
        <end position="65"/>
    </location>
</feature>
<dbReference type="Proteomes" id="UP001209878">
    <property type="component" value="Unassembled WGS sequence"/>
</dbReference>
<comment type="caution">
    <text evidence="2">The sequence shown here is derived from an EMBL/GenBank/DDBJ whole genome shotgun (WGS) entry which is preliminary data.</text>
</comment>
<feature type="region of interest" description="Disordered" evidence="1">
    <location>
        <begin position="49"/>
        <end position="79"/>
    </location>
</feature>